<dbReference type="Proteomes" id="UP000076532">
    <property type="component" value="Unassembled WGS sequence"/>
</dbReference>
<dbReference type="Pfam" id="PF20722">
    <property type="entry name" value="DUF6830"/>
    <property type="match status" value="1"/>
</dbReference>
<keyword evidence="3" id="KW-1185">Reference proteome</keyword>
<gene>
    <name evidence="2" type="ORF">FIBSPDRAFT_725680</name>
</gene>
<name>A0A166TH37_9AGAM</name>
<evidence type="ECO:0000259" key="1">
    <source>
        <dbReference type="Pfam" id="PF20722"/>
    </source>
</evidence>
<dbReference type="OrthoDB" id="2418900at2759"/>
<dbReference type="InterPro" id="IPR049233">
    <property type="entry name" value="DUF6830"/>
</dbReference>
<reference evidence="2 3" key="1">
    <citation type="journal article" date="2016" name="Mol. Biol. Evol.">
        <title>Comparative Genomics of Early-Diverging Mushroom-Forming Fungi Provides Insights into the Origins of Lignocellulose Decay Capabilities.</title>
        <authorList>
            <person name="Nagy L.G."/>
            <person name="Riley R."/>
            <person name="Tritt A."/>
            <person name="Adam C."/>
            <person name="Daum C."/>
            <person name="Floudas D."/>
            <person name="Sun H."/>
            <person name="Yadav J.S."/>
            <person name="Pangilinan J."/>
            <person name="Larsson K.H."/>
            <person name="Matsuura K."/>
            <person name="Barry K."/>
            <person name="Labutti K."/>
            <person name="Kuo R."/>
            <person name="Ohm R.A."/>
            <person name="Bhattacharya S.S."/>
            <person name="Shirouzu T."/>
            <person name="Yoshinaga Y."/>
            <person name="Martin F.M."/>
            <person name="Grigoriev I.V."/>
            <person name="Hibbett D.S."/>
        </authorList>
    </citation>
    <scope>NUCLEOTIDE SEQUENCE [LARGE SCALE GENOMIC DNA]</scope>
    <source>
        <strain evidence="2 3">CBS 109695</strain>
    </source>
</reference>
<protein>
    <recommendedName>
        <fullName evidence="1">DUF6830 domain-containing protein</fullName>
    </recommendedName>
</protein>
<dbReference type="Pfam" id="PF18759">
    <property type="entry name" value="Plavaka"/>
    <property type="match status" value="1"/>
</dbReference>
<accession>A0A166TH37</accession>
<proteinExistence type="predicted"/>
<dbReference type="InterPro" id="IPR041078">
    <property type="entry name" value="Plavaka"/>
</dbReference>
<evidence type="ECO:0000313" key="3">
    <source>
        <dbReference type="Proteomes" id="UP000076532"/>
    </source>
</evidence>
<feature type="domain" description="DUF6830" evidence="1">
    <location>
        <begin position="591"/>
        <end position="670"/>
    </location>
</feature>
<evidence type="ECO:0000313" key="2">
    <source>
        <dbReference type="EMBL" id="KZP30604.1"/>
    </source>
</evidence>
<dbReference type="AlphaFoldDB" id="A0A166TH37"/>
<sequence length="824" mass="92893">MGLLHYPFSSPRDWSLGRFLTTSSLLQAEIDEFLKLERMKNDPPSFASAASLRKLIEALPAVPEWKSVEIKVPGYSAKDPIILYWRDGLEVVESLFANPIFASSMETTPYKLFDENNRPNLLPRGHTMLGVIATSDKTPLTVGTGSKEMHPFLLSLTNIKAGVRMKATSHAFSLTSYLPIPKFKNVTAPVQAALSACVFHISVGIITESLQKAAIHGHVMPGPDGDLRICHTVLASYISDLPEQHMIACVTQNQSPTSLATQDEFGDGLQRPPRRREHLEALILQALSRASPDNLPAYIRVTAALGITAVHRPFWFTWCFADSCEFLTVDVLHAWHKMFFNHVVKWIINIMGGDELDRRLSALQRCVGVRHWTHGVSKLKQCTGREHHDLQKIIVPVIAGAVPDQVVRVVRALMEFFFQGQSLRFYEEQLHGLDEALREFHHFKNTIIIHGRRLSKRGHILHFCIPKLEGMGRVVWSTEELGAPFGYSSDSTERCHITHVKTPFRATNKRGDYAAQCARFMDRVEKTRNFQLFTSLTYHRCSLINFMVDEASAVADHYPEATWLSHALPSGEYRVKGAAAKKSLFDKPRNKISDNFEIAFSVTIQPHYPRKTTVEAAVLFMLEDFHPSLGDYFILKLSHDQRNGRRRSTSAYELPFTALNIWCSFRMQQHSNTVLVRGATDGGLSDSSESGISFKVVQVCMIFQPLYTAQATGSPSDIYFYGESFYFSPLNKAVDSNGHEVFAPEPGTDMFVVNRHLRHDKSRVGDIYKLTDVCEIVELVPKFGKCIAGDINSDNSLERILGPLSYYINHFAAKETYHSILSYQ</sequence>
<organism evidence="2 3">
    <name type="scientific">Athelia psychrophila</name>
    <dbReference type="NCBI Taxonomy" id="1759441"/>
    <lineage>
        <taxon>Eukaryota</taxon>
        <taxon>Fungi</taxon>
        <taxon>Dikarya</taxon>
        <taxon>Basidiomycota</taxon>
        <taxon>Agaricomycotina</taxon>
        <taxon>Agaricomycetes</taxon>
        <taxon>Agaricomycetidae</taxon>
        <taxon>Atheliales</taxon>
        <taxon>Atheliaceae</taxon>
        <taxon>Athelia</taxon>
    </lineage>
</organism>
<dbReference type="EMBL" id="KV417493">
    <property type="protein sequence ID" value="KZP30604.1"/>
    <property type="molecule type" value="Genomic_DNA"/>
</dbReference>